<accession>E4RTQ8</accession>
<dbReference type="RefSeq" id="WP_013408828.1">
    <property type="nucleotide sequence ID" value="NC_014655.1"/>
</dbReference>
<feature type="transmembrane region" description="Helical" evidence="10">
    <location>
        <begin position="154"/>
        <end position="177"/>
    </location>
</feature>
<evidence type="ECO:0000256" key="3">
    <source>
        <dbReference type="ARBA" id="ARBA00012438"/>
    </source>
</evidence>
<evidence type="ECO:0000313" key="14">
    <source>
        <dbReference type="Proteomes" id="UP000007435"/>
    </source>
</evidence>
<gene>
    <name evidence="13" type="ordered locus">Lbys_2086</name>
</gene>
<dbReference type="GO" id="GO:0005886">
    <property type="term" value="C:plasma membrane"/>
    <property type="evidence" value="ECO:0007669"/>
    <property type="project" value="TreeGrafter"/>
</dbReference>
<keyword evidence="8 10" id="KW-1133">Transmembrane helix</keyword>
<dbReference type="Gene3D" id="3.30.565.10">
    <property type="entry name" value="Histidine kinase-like ATPase, C-terminal domain"/>
    <property type="match status" value="1"/>
</dbReference>
<keyword evidence="6 10" id="KW-0812">Transmembrane</keyword>
<organism evidence="13 14">
    <name type="scientific">Leadbetterella byssophila (strain DSM 17132 / JCM 16389 / KACC 11308 / NBRC 106382 / 4M15)</name>
    <dbReference type="NCBI Taxonomy" id="649349"/>
    <lineage>
        <taxon>Bacteria</taxon>
        <taxon>Pseudomonadati</taxon>
        <taxon>Bacteroidota</taxon>
        <taxon>Cytophagia</taxon>
        <taxon>Cytophagales</taxon>
        <taxon>Leadbetterellaceae</taxon>
        <taxon>Leadbetterella</taxon>
    </lineage>
</organism>
<dbReference type="OrthoDB" id="1522504at2"/>
<name>E4RTQ8_LEAB4</name>
<comment type="catalytic activity">
    <reaction evidence="1">
        <text>ATP + protein L-histidine = ADP + protein N-phospho-L-histidine.</text>
        <dbReference type="EC" id="2.7.13.3"/>
    </reaction>
</comment>
<dbReference type="InterPro" id="IPR036097">
    <property type="entry name" value="HisK_dim/P_sf"/>
</dbReference>
<keyword evidence="9" id="KW-0902">Two-component regulatory system</keyword>
<dbReference type="Pfam" id="PF02518">
    <property type="entry name" value="HATPase_c"/>
    <property type="match status" value="1"/>
</dbReference>
<dbReference type="PANTHER" id="PTHR45436:SF5">
    <property type="entry name" value="SENSOR HISTIDINE KINASE TRCS"/>
    <property type="match status" value="1"/>
</dbReference>
<evidence type="ECO:0000259" key="11">
    <source>
        <dbReference type="PROSITE" id="PS50109"/>
    </source>
</evidence>
<reference evidence="13 14" key="2">
    <citation type="journal article" date="2011" name="Stand. Genomic Sci.">
        <title>Complete genome sequence of Leadbetterella byssophila type strain (4M15).</title>
        <authorList>
            <person name="Abt B."/>
            <person name="Teshima H."/>
            <person name="Lucas S."/>
            <person name="Lapidus A."/>
            <person name="Del Rio T.G."/>
            <person name="Nolan M."/>
            <person name="Tice H."/>
            <person name="Cheng J.F."/>
            <person name="Pitluck S."/>
            <person name="Liolios K."/>
            <person name="Pagani I."/>
            <person name="Ivanova N."/>
            <person name="Mavromatis K."/>
            <person name="Pati A."/>
            <person name="Tapia R."/>
            <person name="Han C."/>
            <person name="Goodwin L."/>
            <person name="Chen A."/>
            <person name="Palaniappan K."/>
            <person name="Land M."/>
            <person name="Hauser L."/>
            <person name="Chang Y.J."/>
            <person name="Jeffries C.D."/>
            <person name="Rohde M."/>
            <person name="Goker M."/>
            <person name="Tindall B.J."/>
            <person name="Detter J.C."/>
            <person name="Woyke T."/>
            <person name="Bristow J."/>
            <person name="Eisen J.A."/>
            <person name="Markowitz V."/>
            <person name="Hugenholtz P."/>
            <person name="Klenk H.P."/>
            <person name="Kyrpides N.C."/>
        </authorList>
    </citation>
    <scope>NUCLEOTIDE SEQUENCE [LARGE SCALE GENOMIC DNA]</scope>
    <source>
        <strain evidence="14">DSM 17132 / JCM 16389 / KACC 11308 / NBRC 106382 / 4M15</strain>
    </source>
</reference>
<dbReference type="eggNOG" id="COG2205">
    <property type="taxonomic scope" value="Bacteria"/>
</dbReference>
<dbReference type="SMART" id="SM00388">
    <property type="entry name" value="HisKA"/>
    <property type="match status" value="1"/>
</dbReference>
<feature type="domain" description="HAMP" evidence="12">
    <location>
        <begin position="179"/>
        <end position="229"/>
    </location>
</feature>
<dbReference type="KEGG" id="lby:Lbys_2086"/>
<keyword evidence="14" id="KW-1185">Reference proteome</keyword>
<dbReference type="InterPro" id="IPR050428">
    <property type="entry name" value="TCS_sensor_his_kinase"/>
</dbReference>
<comment type="subcellular location">
    <subcellularLocation>
        <location evidence="2">Membrane</location>
    </subcellularLocation>
</comment>
<dbReference type="Gene3D" id="6.10.340.10">
    <property type="match status" value="1"/>
</dbReference>
<dbReference type="CDD" id="cd06225">
    <property type="entry name" value="HAMP"/>
    <property type="match status" value="1"/>
</dbReference>
<dbReference type="PROSITE" id="PS50109">
    <property type="entry name" value="HIS_KIN"/>
    <property type="match status" value="1"/>
</dbReference>
<feature type="domain" description="Histidine kinase" evidence="11">
    <location>
        <begin position="237"/>
        <end position="446"/>
    </location>
</feature>
<keyword evidence="5" id="KW-0808">Transferase</keyword>
<evidence type="ECO:0000256" key="2">
    <source>
        <dbReference type="ARBA" id="ARBA00004370"/>
    </source>
</evidence>
<dbReference type="InterPro" id="IPR036890">
    <property type="entry name" value="HATPase_C_sf"/>
</dbReference>
<dbReference type="CDD" id="cd00082">
    <property type="entry name" value="HisKA"/>
    <property type="match status" value="1"/>
</dbReference>
<keyword evidence="10" id="KW-0472">Membrane</keyword>
<evidence type="ECO:0000256" key="1">
    <source>
        <dbReference type="ARBA" id="ARBA00000085"/>
    </source>
</evidence>
<dbReference type="InterPro" id="IPR003661">
    <property type="entry name" value="HisK_dim/P_dom"/>
</dbReference>
<dbReference type="Pfam" id="PF00512">
    <property type="entry name" value="HisKA"/>
    <property type="match status" value="1"/>
</dbReference>
<dbReference type="InterPro" id="IPR003660">
    <property type="entry name" value="HAMP_dom"/>
</dbReference>
<evidence type="ECO:0000256" key="8">
    <source>
        <dbReference type="ARBA" id="ARBA00022989"/>
    </source>
</evidence>
<evidence type="ECO:0000259" key="12">
    <source>
        <dbReference type="PROSITE" id="PS50885"/>
    </source>
</evidence>
<dbReference type="STRING" id="649349.Lbys_2086"/>
<dbReference type="Proteomes" id="UP000007435">
    <property type="component" value="Chromosome"/>
</dbReference>
<feature type="transmembrane region" description="Helical" evidence="10">
    <location>
        <begin position="7"/>
        <end position="30"/>
    </location>
</feature>
<keyword evidence="7 13" id="KW-0418">Kinase</keyword>
<dbReference type="SMART" id="SM00387">
    <property type="entry name" value="HATPase_c"/>
    <property type="match status" value="1"/>
</dbReference>
<dbReference type="InterPro" id="IPR005467">
    <property type="entry name" value="His_kinase_dom"/>
</dbReference>
<protein>
    <recommendedName>
        <fullName evidence="3">histidine kinase</fullName>
        <ecNumber evidence="3">2.7.13.3</ecNumber>
    </recommendedName>
</protein>
<dbReference type="AlphaFoldDB" id="E4RTQ8"/>
<proteinExistence type="predicted"/>
<evidence type="ECO:0000313" key="13">
    <source>
        <dbReference type="EMBL" id="ADQ17782.1"/>
    </source>
</evidence>
<dbReference type="InterPro" id="IPR003594">
    <property type="entry name" value="HATPase_dom"/>
</dbReference>
<evidence type="ECO:0000256" key="6">
    <source>
        <dbReference type="ARBA" id="ARBA00022692"/>
    </source>
</evidence>
<evidence type="ECO:0000256" key="4">
    <source>
        <dbReference type="ARBA" id="ARBA00022553"/>
    </source>
</evidence>
<keyword evidence="4" id="KW-0597">Phosphoprotein</keyword>
<dbReference type="SUPFAM" id="SSF55874">
    <property type="entry name" value="ATPase domain of HSP90 chaperone/DNA topoisomerase II/histidine kinase"/>
    <property type="match status" value="1"/>
</dbReference>
<dbReference type="PANTHER" id="PTHR45436">
    <property type="entry name" value="SENSOR HISTIDINE KINASE YKOH"/>
    <property type="match status" value="1"/>
</dbReference>
<dbReference type="Gene3D" id="1.10.287.130">
    <property type="match status" value="1"/>
</dbReference>
<dbReference type="SUPFAM" id="SSF47384">
    <property type="entry name" value="Homodimeric domain of signal transducing histidine kinase"/>
    <property type="match status" value="1"/>
</dbReference>
<evidence type="ECO:0000256" key="10">
    <source>
        <dbReference type="SAM" id="Phobius"/>
    </source>
</evidence>
<evidence type="ECO:0000256" key="7">
    <source>
        <dbReference type="ARBA" id="ARBA00022777"/>
    </source>
</evidence>
<reference key="1">
    <citation type="submission" date="2010-11" db="EMBL/GenBank/DDBJ databases">
        <title>The complete genome of Leadbetterella byssophila DSM 17132.</title>
        <authorList>
            <consortium name="US DOE Joint Genome Institute (JGI-PGF)"/>
            <person name="Lucas S."/>
            <person name="Copeland A."/>
            <person name="Lapidus A."/>
            <person name="Glavina del Rio T."/>
            <person name="Dalin E."/>
            <person name="Tice H."/>
            <person name="Bruce D."/>
            <person name="Goodwin L."/>
            <person name="Pitluck S."/>
            <person name="Kyrpides N."/>
            <person name="Mavromatis K."/>
            <person name="Ivanova N."/>
            <person name="Teshima H."/>
            <person name="Brettin T."/>
            <person name="Detter J.C."/>
            <person name="Han C."/>
            <person name="Tapia R."/>
            <person name="Land M."/>
            <person name="Hauser L."/>
            <person name="Markowitz V."/>
            <person name="Cheng J.-F."/>
            <person name="Hugenholtz P."/>
            <person name="Woyke T."/>
            <person name="Wu D."/>
            <person name="Tindall B."/>
            <person name="Pomrenke H.G."/>
            <person name="Brambilla E."/>
            <person name="Klenk H.-P."/>
            <person name="Eisen J.A."/>
        </authorList>
    </citation>
    <scope>NUCLEOTIDE SEQUENCE [LARGE SCALE GENOMIC DNA]</scope>
    <source>
        <strain>DSM 17132</strain>
    </source>
</reference>
<evidence type="ECO:0000256" key="9">
    <source>
        <dbReference type="ARBA" id="ARBA00023012"/>
    </source>
</evidence>
<dbReference type="GO" id="GO:0000155">
    <property type="term" value="F:phosphorelay sensor kinase activity"/>
    <property type="evidence" value="ECO:0007669"/>
    <property type="project" value="InterPro"/>
</dbReference>
<sequence>MKIRNKILVYFSVTVMSLTLIFFALIYYLFSEYREEEFQQEQLSKIKNTISLIEEYKKKSAELSQLLDEQYINDFYDEKLLVYDHDKSLIFSSIDQLEIYRSDQILHELSPNVRWIEKVSDQYDVVGVYLEVHGKSYYAISKAYDNLGHSKRVFLGRLLVGMFALFSLVVWGLSLHLSKLIAQPIVRLSKNMMKVEDFAKVEVDSTTLEIQDLAKSFNALLDRTKESFAFQKHSIHHISHELKTPIAVLVSELDALTQVKDIEEIRSKIPKLRDNAKNLGEIIHVLLEISKIDSGQPLLKESFRIDELYFDVVDELRHIYPAAVMEWNYPEREFQEEDLLINGNRLMFRQVLQNLLLNGIAYSSASKVRAKLGPNKELFFENEGPTLSSEEQTQLFSPFFRGENSRSRPGFGLGLALTQRILNLHGASISYFIPKEGINTFHIQWT</sequence>
<dbReference type="HOGENOM" id="CLU_000445_89_6_10"/>
<evidence type="ECO:0000256" key="5">
    <source>
        <dbReference type="ARBA" id="ARBA00022679"/>
    </source>
</evidence>
<dbReference type="EMBL" id="CP002305">
    <property type="protein sequence ID" value="ADQ17782.1"/>
    <property type="molecule type" value="Genomic_DNA"/>
</dbReference>
<dbReference type="PROSITE" id="PS50885">
    <property type="entry name" value="HAMP"/>
    <property type="match status" value="1"/>
</dbReference>
<dbReference type="EC" id="2.7.13.3" evidence="3"/>